<keyword evidence="9" id="KW-1185">Reference proteome</keyword>
<dbReference type="InterPro" id="IPR016633">
    <property type="entry name" value="EarP"/>
</dbReference>
<dbReference type="GO" id="GO:0003746">
    <property type="term" value="F:translation elongation factor activity"/>
    <property type="evidence" value="ECO:0007669"/>
    <property type="project" value="UniProtKB-KW"/>
</dbReference>
<dbReference type="AlphaFoldDB" id="A0A3E1RHK1"/>
<keyword evidence="8" id="KW-0648">Protein biosynthesis</keyword>
<dbReference type="OrthoDB" id="209085at2"/>
<evidence type="ECO:0000313" key="8">
    <source>
        <dbReference type="EMBL" id="RFO98838.1"/>
    </source>
</evidence>
<dbReference type="GO" id="GO:0106361">
    <property type="term" value="F:protein-arginine rhamnosyltransferase activity"/>
    <property type="evidence" value="ECO:0007669"/>
    <property type="project" value="InterPro"/>
</dbReference>
<evidence type="ECO:0000256" key="6">
    <source>
        <dbReference type="ARBA" id="ARBA00030025"/>
    </source>
</evidence>
<comment type="function">
    <text evidence="3">Protein-arginine rhamnosyltransferase that catalyzes the transfer of a single rhamnose to elongation factor P (EF-P) on 'Lys-32', a modification required for EF-P-dependent rescue of polyproline stalled ribosomes.</text>
</comment>
<gene>
    <name evidence="8" type="primary">earP</name>
    <name evidence="8" type="ORF">DIC66_02900</name>
</gene>
<sequence>MLWDIFCRVIDNYGDIGVSWRLCADMAARGEQVRLWVDDASALQWMAPGAAEGLWPGVHVLDWAPSGDKAVLATLPTADVWIETFGCEIAPAFIAHFAHATAERGTRQPVWINLEYLSAEPYVERSHGLLSPVMQGPAKGWHKFFFYPGFTELTGSLLREPGLMQEMALHADAKLRADFFTRIGVRPEAATQDERLVSLFCYEPPLLQALLDQLAVCDTPVHLLVTAGRATHAVQALWGQQTLRGSLRIDYLPALTQKEFDQLLWHCDINFVRGEDSVVRALWAGKPFVWHIYPQDDLAHAAKLEAFMQQMQWGQSVCHLHRAWNGLLPTGRQDPALLPLSKEALGQWQQEVQAARARLLKLDDLCSQLVQFALKNR</sequence>
<dbReference type="Pfam" id="PF10093">
    <property type="entry name" value="EarP"/>
    <property type="match status" value="1"/>
</dbReference>
<keyword evidence="8" id="KW-0251">Elongation factor</keyword>
<dbReference type="Proteomes" id="UP000260665">
    <property type="component" value="Unassembled WGS sequence"/>
</dbReference>
<comment type="similarity">
    <text evidence="4">Belongs to the glycosyltransferase 104 family.</text>
</comment>
<proteinExistence type="inferred from homology"/>
<evidence type="ECO:0000256" key="5">
    <source>
        <dbReference type="ARBA" id="ARBA00024416"/>
    </source>
</evidence>
<comment type="catalytic activity">
    <reaction evidence="7">
        <text>dTDP-beta-L-rhamnose + L-arginyl-[protein] = N(omega)-(alpha-L-rhamnosyl)-L-arginyl-[protein] + dTDP + H(+)</text>
        <dbReference type="Rhea" id="RHEA:66692"/>
        <dbReference type="Rhea" id="RHEA-COMP:10532"/>
        <dbReference type="Rhea" id="RHEA-COMP:17096"/>
        <dbReference type="ChEBI" id="CHEBI:15378"/>
        <dbReference type="ChEBI" id="CHEBI:29965"/>
        <dbReference type="ChEBI" id="CHEBI:57510"/>
        <dbReference type="ChEBI" id="CHEBI:58369"/>
        <dbReference type="ChEBI" id="CHEBI:167445"/>
    </reaction>
    <physiologicalReaction direction="left-to-right" evidence="7">
        <dbReference type="Rhea" id="RHEA:66693"/>
    </physiologicalReaction>
</comment>
<protein>
    <recommendedName>
        <fullName evidence="5">Protein-arginine rhamnosyltransferase</fullName>
    </recommendedName>
    <alternativeName>
        <fullName evidence="6">EF-P arginine rhamnosyltransferase</fullName>
    </alternativeName>
</protein>
<accession>A0A3E1RHK1</accession>
<name>A0A3E1RHK1_9BURK</name>
<evidence type="ECO:0000256" key="4">
    <source>
        <dbReference type="ARBA" id="ARBA00024346"/>
    </source>
</evidence>
<dbReference type="PIRSF" id="PIRSF015557">
    <property type="entry name" value="UCP015557"/>
    <property type="match status" value="1"/>
</dbReference>
<evidence type="ECO:0000256" key="3">
    <source>
        <dbReference type="ARBA" id="ARBA00024303"/>
    </source>
</evidence>
<keyword evidence="2 8" id="KW-0808">Transferase</keyword>
<comment type="caution">
    <text evidence="8">The sequence shown here is derived from an EMBL/GenBank/DDBJ whole genome shotgun (WGS) entry which is preliminary data.</text>
</comment>
<keyword evidence="1" id="KW-0328">Glycosyltransferase</keyword>
<dbReference type="RefSeq" id="WP_117173813.1">
    <property type="nucleotide sequence ID" value="NZ_QFZK01000001.1"/>
</dbReference>
<evidence type="ECO:0000313" key="9">
    <source>
        <dbReference type="Proteomes" id="UP000260665"/>
    </source>
</evidence>
<reference evidence="8 9" key="1">
    <citation type="submission" date="2018-05" db="EMBL/GenBank/DDBJ databases">
        <title>Rhodoferax soyangensis sp.nov., isolated from an oligotrophic freshwater lake.</title>
        <authorList>
            <person name="Park M."/>
        </authorList>
    </citation>
    <scope>NUCLEOTIDE SEQUENCE [LARGE SCALE GENOMIC DNA]</scope>
    <source>
        <strain evidence="8 9">IMCC26218</strain>
    </source>
</reference>
<dbReference type="EMBL" id="QFZK01000001">
    <property type="protein sequence ID" value="RFO98838.1"/>
    <property type="molecule type" value="Genomic_DNA"/>
</dbReference>
<organism evidence="8 9">
    <name type="scientific">Rhodoferax lacus</name>
    <dbReference type="NCBI Taxonomy" id="2184758"/>
    <lineage>
        <taxon>Bacteria</taxon>
        <taxon>Pseudomonadati</taxon>
        <taxon>Pseudomonadota</taxon>
        <taxon>Betaproteobacteria</taxon>
        <taxon>Burkholderiales</taxon>
        <taxon>Comamonadaceae</taxon>
        <taxon>Rhodoferax</taxon>
    </lineage>
</organism>
<evidence type="ECO:0000256" key="7">
    <source>
        <dbReference type="ARBA" id="ARBA00048472"/>
    </source>
</evidence>
<evidence type="ECO:0000256" key="1">
    <source>
        <dbReference type="ARBA" id="ARBA00022676"/>
    </source>
</evidence>
<dbReference type="NCBIfam" id="TIGR03837">
    <property type="entry name" value="efp_Arg_rhamno"/>
    <property type="match status" value="1"/>
</dbReference>
<evidence type="ECO:0000256" key="2">
    <source>
        <dbReference type="ARBA" id="ARBA00022679"/>
    </source>
</evidence>